<sequence>MIKNILISVLLCAALAESASGQATSKEPVATFRNPLKLDGADPWMTFYKGYYYLTTTTAVDVKMRRAKRINDLKNAPDTVIWKDNTLGRSGDIWASETHLLSDGNGPRWYLYYTAALPRNDGSHRLFVAQSAGTDPLGPYTFKAQLKTDPDDKEYAIDGTVLKLPNGSLYQVWCGRPSPAGQGLYIAKMSNPWTIDGPRTYLEASGFGSPVVREGPEILQRDGKVFLIYSMCGASTPDYRLGMLVADAKSDLLDPRSWKQHPKLMFARVDQRGVYGPGHNFFFKSPDGSQDWIVYHAKTSTADTYGDRTTRAQKFTWNADGTPNFGLPLSTDEDIIVPSGEPK</sequence>
<keyword evidence="4 6" id="KW-0326">Glycosidase</keyword>
<dbReference type="InParanoid" id="A0A2S8SNL8"/>
<keyword evidence="9" id="KW-1185">Reference proteome</keyword>
<feature type="chain" id="PRO_5015454596" evidence="7">
    <location>
        <begin position="24"/>
        <end position="343"/>
    </location>
</feature>
<comment type="caution">
    <text evidence="8">The sequence shown here is derived from an EMBL/GenBank/DDBJ whole genome shotgun (WGS) entry which is preliminary data.</text>
</comment>
<dbReference type="OrthoDB" id="177947at2"/>
<dbReference type="PANTHER" id="PTHR43817:SF1">
    <property type="entry name" value="HYDROLASE, FAMILY 43, PUTATIVE (AFU_ORTHOLOGUE AFUA_3G01660)-RELATED"/>
    <property type="match status" value="1"/>
</dbReference>
<accession>A0A2S8SNL8</accession>
<dbReference type="GO" id="GO:0005975">
    <property type="term" value="P:carbohydrate metabolic process"/>
    <property type="evidence" value="ECO:0007669"/>
    <property type="project" value="InterPro"/>
</dbReference>
<organism evidence="8 9">
    <name type="scientific">Abditibacterium utsteinense</name>
    <dbReference type="NCBI Taxonomy" id="1960156"/>
    <lineage>
        <taxon>Bacteria</taxon>
        <taxon>Pseudomonadati</taxon>
        <taxon>Abditibacteriota</taxon>
        <taxon>Abditibacteriia</taxon>
        <taxon>Abditibacteriales</taxon>
        <taxon>Abditibacteriaceae</taxon>
        <taxon>Abditibacterium</taxon>
    </lineage>
</organism>
<protein>
    <submittedName>
        <fullName evidence="8">Beta-xylosidase, GH43 family</fullName>
    </submittedName>
</protein>
<evidence type="ECO:0000256" key="1">
    <source>
        <dbReference type="ARBA" id="ARBA00009865"/>
    </source>
</evidence>
<keyword evidence="3 6" id="KW-0378">Hydrolase</keyword>
<feature type="site" description="Important for catalytic activity, responsible for pKa modulation of the active site Glu and correct orientation of both the proton donor and substrate" evidence="5">
    <location>
        <position position="158"/>
    </location>
</feature>
<feature type="signal peptide" evidence="7">
    <location>
        <begin position="1"/>
        <end position="23"/>
    </location>
</feature>
<dbReference type="RefSeq" id="WP_106381438.1">
    <property type="nucleotide sequence ID" value="NZ_NIGF01000042.1"/>
</dbReference>
<keyword evidence="2 7" id="KW-0732">Signal</keyword>
<dbReference type="Gene3D" id="2.115.10.20">
    <property type="entry name" value="Glycosyl hydrolase domain, family 43"/>
    <property type="match status" value="1"/>
</dbReference>
<evidence type="ECO:0000256" key="2">
    <source>
        <dbReference type="ARBA" id="ARBA00022729"/>
    </source>
</evidence>
<comment type="similarity">
    <text evidence="1 6">Belongs to the glycosyl hydrolase 43 family.</text>
</comment>
<dbReference type="GO" id="GO:0004553">
    <property type="term" value="F:hydrolase activity, hydrolyzing O-glycosyl compounds"/>
    <property type="evidence" value="ECO:0007669"/>
    <property type="project" value="InterPro"/>
</dbReference>
<evidence type="ECO:0000256" key="4">
    <source>
        <dbReference type="ARBA" id="ARBA00023295"/>
    </source>
</evidence>
<gene>
    <name evidence="8" type="ORF">B1R32_1422</name>
</gene>
<evidence type="ECO:0000256" key="3">
    <source>
        <dbReference type="ARBA" id="ARBA00022801"/>
    </source>
</evidence>
<evidence type="ECO:0000256" key="6">
    <source>
        <dbReference type="RuleBase" id="RU361187"/>
    </source>
</evidence>
<evidence type="ECO:0000256" key="7">
    <source>
        <dbReference type="SAM" id="SignalP"/>
    </source>
</evidence>
<evidence type="ECO:0000313" key="9">
    <source>
        <dbReference type="Proteomes" id="UP000237684"/>
    </source>
</evidence>
<dbReference type="EMBL" id="NIGF01000042">
    <property type="protein sequence ID" value="PQV62388.1"/>
    <property type="molecule type" value="Genomic_DNA"/>
</dbReference>
<reference evidence="8 9" key="1">
    <citation type="journal article" date="2018" name="Syst. Appl. Microbiol.">
        <title>Abditibacterium utsteinense sp. nov., the first cultivated member of candidate phylum FBP, isolated from ice-free Antarctic soil samples.</title>
        <authorList>
            <person name="Tahon G."/>
            <person name="Tytgat B."/>
            <person name="Lebbe L."/>
            <person name="Carlier A."/>
            <person name="Willems A."/>
        </authorList>
    </citation>
    <scope>NUCLEOTIDE SEQUENCE [LARGE SCALE GENOMIC DNA]</scope>
    <source>
        <strain evidence="8 9">LMG 29911</strain>
    </source>
</reference>
<dbReference type="AlphaFoldDB" id="A0A2S8SNL8"/>
<dbReference type="PANTHER" id="PTHR43817">
    <property type="entry name" value="GLYCOSYL HYDROLASE"/>
    <property type="match status" value="1"/>
</dbReference>
<dbReference type="Proteomes" id="UP000237684">
    <property type="component" value="Unassembled WGS sequence"/>
</dbReference>
<dbReference type="Pfam" id="PF04616">
    <property type="entry name" value="Glyco_hydro_43"/>
    <property type="match status" value="1"/>
</dbReference>
<evidence type="ECO:0000313" key="8">
    <source>
        <dbReference type="EMBL" id="PQV62388.1"/>
    </source>
</evidence>
<dbReference type="InterPro" id="IPR006710">
    <property type="entry name" value="Glyco_hydro_43"/>
</dbReference>
<dbReference type="CDD" id="cd18820">
    <property type="entry name" value="GH43_LbAraf43-like"/>
    <property type="match status" value="1"/>
</dbReference>
<dbReference type="SUPFAM" id="SSF75005">
    <property type="entry name" value="Arabinanase/levansucrase/invertase"/>
    <property type="match status" value="1"/>
</dbReference>
<evidence type="ECO:0000256" key="5">
    <source>
        <dbReference type="PIRSR" id="PIRSR606710-2"/>
    </source>
</evidence>
<dbReference type="InterPro" id="IPR023296">
    <property type="entry name" value="Glyco_hydro_beta-prop_sf"/>
</dbReference>
<name>A0A2S8SNL8_9BACT</name>
<proteinExistence type="inferred from homology"/>